<dbReference type="OrthoDB" id="8074550at2"/>
<proteinExistence type="predicted"/>
<dbReference type="AlphaFoldDB" id="A0A2G1QLP1"/>
<dbReference type="RefSeq" id="WP_099307023.1">
    <property type="nucleotide sequence ID" value="NZ_PDVP01000008.1"/>
</dbReference>
<gene>
    <name evidence="1" type="ORF">CSC94_14255</name>
</gene>
<reference evidence="1 2" key="1">
    <citation type="submission" date="2017-10" db="EMBL/GenBank/DDBJ databases">
        <title>Sedimentibacterium mangrovi gen. nov., sp. nov., a novel member of family Phyllobacteriacea isolated from mangrove sediment.</title>
        <authorList>
            <person name="Liao H."/>
            <person name="Tian Y."/>
        </authorList>
    </citation>
    <scope>NUCLEOTIDE SEQUENCE [LARGE SCALE GENOMIC DNA]</scope>
    <source>
        <strain evidence="1 2">X9-2-2</strain>
    </source>
</reference>
<protein>
    <submittedName>
        <fullName evidence="1">Uncharacterized protein</fullName>
    </submittedName>
</protein>
<comment type="caution">
    <text evidence="1">The sequence shown here is derived from an EMBL/GenBank/DDBJ whole genome shotgun (WGS) entry which is preliminary data.</text>
</comment>
<sequence>MAMAVLAAGAGPTLLPVGERDWFAMPGAGDFRVQSIERQPGEADWPFVHDRGMLACAFVNGRRQGFFVPLDENGTVPEDGEGVPLTGSPVEMFSFYMAMRDEFVPMTEVAELVRRVAPLAETAKRLCDQPRGSSVPGGDL</sequence>
<name>A0A2G1QLP1_9HYPH</name>
<dbReference type="Proteomes" id="UP000221168">
    <property type="component" value="Unassembled WGS sequence"/>
</dbReference>
<keyword evidence="2" id="KW-1185">Reference proteome</keyword>
<dbReference type="EMBL" id="PDVP01000008">
    <property type="protein sequence ID" value="PHP66443.1"/>
    <property type="molecule type" value="Genomic_DNA"/>
</dbReference>
<evidence type="ECO:0000313" key="2">
    <source>
        <dbReference type="Proteomes" id="UP000221168"/>
    </source>
</evidence>
<evidence type="ECO:0000313" key="1">
    <source>
        <dbReference type="EMBL" id="PHP66443.1"/>
    </source>
</evidence>
<accession>A0A2G1QLP1</accession>
<organism evidence="1 2">
    <name type="scientific">Zhengella mangrovi</name>
    <dbReference type="NCBI Taxonomy" id="1982044"/>
    <lineage>
        <taxon>Bacteria</taxon>
        <taxon>Pseudomonadati</taxon>
        <taxon>Pseudomonadota</taxon>
        <taxon>Alphaproteobacteria</taxon>
        <taxon>Hyphomicrobiales</taxon>
        <taxon>Notoacmeibacteraceae</taxon>
        <taxon>Zhengella</taxon>
    </lineage>
</organism>